<dbReference type="AlphaFoldDB" id="A0A9E7GI42"/>
<dbReference type="InterPro" id="IPR002740">
    <property type="entry name" value="EVE_domain"/>
</dbReference>
<gene>
    <name evidence="5" type="ORF">MUK42_04532</name>
</gene>
<feature type="domain" description="EVE" evidence="4">
    <location>
        <begin position="53"/>
        <end position="186"/>
    </location>
</feature>
<dbReference type="CDD" id="cd21133">
    <property type="entry name" value="EVE"/>
    <property type="match status" value="1"/>
</dbReference>
<dbReference type="InterPro" id="IPR015947">
    <property type="entry name" value="PUA-like_sf"/>
</dbReference>
<accession>A0A9E7GI42</accession>
<proteinExistence type="predicted"/>
<keyword evidence="2" id="KW-0539">Nucleus</keyword>
<dbReference type="InterPro" id="IPR047197">
    <property type="entry name" value="THYN1-like_EVE"/>
</dbReference>
<dbReference type="PANTHER" id="PTHR14087:SF8">
    <property type="entry name" value="OS03G0676100 PROTEIN"/>
    <property type="match status" value="1"/>
</dbReference>
<dbReference type="Gene3D" id="3.10.590.10">
    <property type="entry name" value="ph1033 like domains"/>
    <property type="match status" value="1"/>
</dbReference>
<reference evidence="5" key="1">
    <citation type="submission" date="2022-05" db="EMBL/GenBank/DDBJ databases">
        <title>The Musa troglodytarum L. genome provides insights into the mechanism of non-climacteric behaviour and enrichment of carotenoids.</title>
        <authorList>
            <person name="Wang J."/>
        </authorList>
    </citation>
    <scope>NUCLEOTIDE SEQUENCE</scope>
    <source>
        <tissue evidence="5">Leaf</tissue>
    </source>
</reference>
<evidence type="ECO:0000259" key="4">
    <source>
        <dbReference type="Pfam" id="PF01878"/>
    </source>
</evidence>
<dbReference type="Proteomes" id="UP001055439">
    <property type="component" value="Chromosome 6"/>
</dbReference>
<evidence type="ECO:0000256" key="1">
    <source>
        <dbReference type="ARBA" id="ARBA00004123"/>
    </source>
</evidence>
<organism evidence="5 6">
    <name type="scientific">Musa troglodytarum</name>
    <name type="common">fe'i banana</name>
    <dbReference type="NCBI Taxonomy" id="320322"/>
    <lineage>
        <taxon>Eukaryota</taxon>
        <taxon>Viridiplantae</taxon>
        <taxon>Streptophyta</taxon>
        <taxon>Embryophyta</taxon>
        <taxon>Tracheophyta</taxon>
        <taxon>Spermatophyta</taxon>
        <taxon>Magnoliopsida</taxon>
        <taxon>Liliopsida</taxon>
        <taxon>Zingiberales</taxon>
        <taxon>Musaceae</taxon>
        <taxon>Musa</taxon>
    </lineage>
</organism>
<evidence type="ECO:0000256" key="2">
    <source>
        <dbReference type="ARBA" id="ARBA00023242"/>
    </source>
</evidence>
<protein>
    <recommendedName>
        <fullName evidence="4">EVE domain-containing protein</fullName>
    </recommendedName>
</protein>
<keyword evidence="6" id="KW-1185">Reference proteome</keyword>
<evidence type="ECO:0000313" key="6">
    <source>
        <dbReference type="Proteomes" id="UP001055439"/>
    </source>
</evidence>
<dbReference type="PANTHER" id="PTHR14087">
    <property type="entry name" value="THYMOCYTE NUCLEAR PROTEIN 1"/>
    <property type="match status" value="1"/>
</dbReference>
<evidence type="ECO:0000313" key="5">
    <source>
        <dbReference type="EMBL" id="URE12887.1"/>
    </source>
</evidence>
<comment type="subcellular location">
    <subcellularLocation>
        <location evidence="1">Nucleus</location>
    </subcellularLocation>
</comment>
<name>A0A9E7GI42_9LILI</name>
<evidence type="ECO:0000256" key="3">
    <source>
        <dbReference type="SAM" id="MobiDB-lite"/>
    </source>
</evidence>
<dbReference type="InterPro" id="IPR052181">
    <property type="entry name" value="5hmC_binding"/>
</dbReference>
<sequence length="253" mass="28282">MGPLGLPHLLPLRGLISTRVRNGWNGAALSLHRPLRFQNSRGGPEAMGKRRRRYWLLKTEPEEWSWEDQRSNGGVSTWDGVRNRQAINHMKAMRAGDRCFFYHSGAAARRVVGVVEVVKPWYTIAAGGEDGAVDVRSLGEMRKPVELREIKAEAEAEAMKGFALLKQPRLSVVPVPEGIWERICEMGGGYGDAAAEEEEEKEKEKEAAPSSPEEEEQDEYAALFPDADLPSIYDRTGILDSFQFDLVVLICES</sequence>
<dbReference type="GO" id="GO:0005634">
    <property type="term" value="C:nucleus"/>
    <property type="evidence" value="ECO:0007669"/>
    <property type="project" value="UniProtKB-SubCell"/>
</dbReference>
<dbReference type="OrthoDB" id="41445at2759"/>
<dbReference type="Pfam" id="PF01878">
    <property type="entry name" value="EVE"/>
    <property type="match status" value="1"/>
</dbReference>
<dbReference type="SUPFAM" id="SSF88697">
    <property type="entry name" value="PUA domain-like"/>
    <property type="match status" value="1"/>
</dbReference>
<feature type="region of interest" description="Disordered" evidence="3">
    <location>
        <begin position="191"/>
        <end position="219"/>
    </location>
</feature>
<dbReference type="EMBL" id="CP097508">
    <property type="protein sequence ID" value="URE12887.1"/>
    <property type="molecule type" value="Genomic_DNA"/>
</dbReference>